<keyword evidence="1" id="KW-0812">Transmembrane</keyword>
<feature type="transmembrane region" description="Helical" evidence="1">
    <location>
        <begin position="38"/>
        <end position="60"/>
    </location>
</feature>
<keyword evidence="1" id="KW-0472">Membrane</keyword>
<accession>A0A964US43</accession>
<proteinExistence type="predicted"/>
<gene>
    <name evidence="2" type="ORF">GUY60_20495</name>
</gene>
<protein>
    <submittedName>
        <fullName evidence="2">Uncharacterized protein</fullName>
    </submittedName>
</protein>
<sequence>MTVSWVGIAAVGAGVVGFGARAAGIVPSLGEPPPEAAPAVAALAVGAAWGAAWTIATVGVMRRTTRLRHAVSGER</sequence>
<keyword evidence="3" id="KW-1185">Reference proteome</keyword>
<name>A0A964US43_9ACTN</name>
<keyword evidence="1" id="KW-1133">Transmembrane helix</keyword>
<evidence type="ECO:0000256" key="1">
    <source>
        <dbReference type="SAM" id="Phobius"/>
    </source>
</evidence>
<comment type="caution">
    <text evidence="2">The sequence shown here is derived from an EMBL/GenBank/DDBJ whole genome shotgun (WGS) entry which is preliminary data.</text>
</comment>
<dbReference type="Proteomes" id="UP000598297">
    <property type="component" value="Unassembled WGS sequence"/>
</dbReference>
<dbReference type="AlphaFoldDB" id="A0A964US43"/>
<evidence type="ECO:0000313" key="3">
    <source>
        <dbReference type="Proteomes" id="UP000598297"/>
    </source>
</evidence>
<organism evidence="2 3">
    <name type="scientific">Streptomyces boluensis</name>
    <dbReference type="NCBI Taxonomy" id="1775135"/>
    <lineage>
        <taxon>Bacteria</taxon>
        <taxon>Bacillati</taxon>
        <taxon>Actinomycetota</taxon>
        <taxon>Actinomycetes</taxon>
        <taxon>Kitasatosporales</taxon>
        <taxon>Streptomycetaceae</taxon>
        <taxon>Streptomyces</taxon>
    </lineage>
</organism>
<dbReference type="RefSeq" id="WP_161699944.1">
    <property type="nucleotide sequence ID" value="NZ_JAAAHS010000163.1"/>
</dbReference>
<evidence type="ECO:0000313" key="2">
    <source>
        <dbReference type="EMBL" id="NBE53757.1"/>
    </source>
</evidence>
<reference evidence="2" key="1">
    <citation type="submission" date="2020-01" db="EMBL/GenBank/DDBJ databases">
        <title>Whole-genome analyses of novel actinobacteria.</title>
        <authorList>
            <person name="Sahin N."/>
        </authorList>
    </citation>
    <scope>NUCLEOTIDE SEQUENCE</scope>
    <source>
        <strain evidence="2">YC537</strain>
    </source>
</reference>
<dbReference type="EMBL" id="JAAAHS010000163">
    <property type="protein sequence ID" value="NBE53757.1"/>
    <property type="molecule type" value="Genomic_DNA"/>
</dbReference>